<dbReference type="GO" id="GO:0000463">
    <property type="term" value="P:maturation of LSU-rRNA from tricistronic rRNA transcript (SSU-rRNA, 5.8S rRNA, LSU-rRNA)"/>
    <property type="evidence" value="ECO:0007669"/>
    <property type="project" value="TreeGrafter"/>
</dbReference>
<comment type="caution">
    <text evidence="3">The sequence shown here is derived from an EMBL/GenBank/DDBJ whole genome shotgun (WGS) entry which is preliminary data.</text>
</comment>
<dbReference type="PANTHER" id="PTHR13500:SF0">
    <property type="entry name" value="NUCLEOLAR PRE-RIBOSOMAL-ASSOCIATED PROTEIN 1"/>
    <property type="match status" value="1"/>
</dbReference>
<dbReference type="PANTHER" id="PTHR13500">
    <property type="entry name" value="NUCLEOLAR PRERIBOSOMAL-ASSOCIATED PROTEIN 1"/>
    <property type="match status" value="1"/>
</dbReference>
<dbReference type="Proteomes" id="UP001162640">
    <property type="component" value="Unassembled WGS sequence"/>
</dbReference>
<reference evidence="4" key="1">
    <citation type="journal article" date="2023" name="Commun. Biol.">
        <title>Genome analysis of Parmales, the sister group of diatoms, reveals the evolutionary specialization of diatoms from phago-mixotrophs to photoautotrophs.</title>
        <authorList>
            <person name="Ban H."/>
            <person name="Sato S."/>
            <person name="Yoshikawa S."/>
            <person name="Yamada K."/>
            <person name="Nakamura Y."/>
            <person name="Ichinomiya M."/>
            <person name="Sato N."/>
            <person name="Blanc-Mathieu R."/>
            <person name="Endo H."/>
            <person name="Kuwata A."/>
            <person name="Ogata H."/>
        </authorList>
    </citation>
    <scope>NUCLEOTIDE SEQUENCE [LARGE SCALE GENOMIC DNA]</scope>
</reference>
<dbReference type="GO" id="GO:0005730">
    <property type="term" value="C:nucleolus"/>
    <property type="evidence" value="ECO:0007669"/>
    <property type="project" value="TreeGrafter"/>
</dbReference>
<evidence type="ECO:0000313" key="4">
    <source>
        <dbReference type="Proteomes" id="UP001162640"/>
    </source>
</evidence>
<evidence type="ECO:0000313" key="3">
    <source>
        <dbReference type="EMBL" id="GMH63815.1"/>
    </source>
</evidence>
<organism evidence="3 4">
    <name type="scientific">Triparma laevis f. inornata</name>
    <dbReference type="NCBI Taxonomy" id="1714386"/>
    <lineage>
        <taxon>Eukaryota</taxon>
        <taxon>Sar</taxon>
        <taxon>Stramenopiles</taxon>
        <taxon>Ochrophyta</taxon>
        <taxon>Bolidophyceae</taxon>
        <taxon>Parmales</taxon>
        <taxon>Triparmaceae</taxon>
        <taxon>Triparma</taxon>
    </lineage>
</organism>
<accession>A0A9W7E3E5</accession>
<dbReference type="InterPro" id="IPR039844">
    <property type="entry name" value="URB1"/>
</dbReference>
<feature type="region of interest" description="Disordered" evidence="1">
    <location>
        <begin position="582"/>
        <end position="604"/>
    </location>
</feature>
<feature type="compositionally biased region" description="Polar residues" evidence="1">
    <location>
        <begin position="82"/>
        <end position="95"/>
    </location>
</feature>
<name>A0A9W7E3E5_9STRA</name>
<gene>
    <name evidence="3" type="ORF">TL16_g03809</name>
</gene>
<dbReference type="GO" id="GO:0000466">
    <property type="term" value="P:maturation of 5.8S rRNA from tricistronic rRNA transcript (SSU-rRNA, 5.8S rRNA, LSU-rRNA)"/>
    <property type="evidence" value="ECO:0007669"/>
    <property type="project" value="TreeGrafter"/>
</dbReference>
<evidence type="ECO:0000256" key="1">
    <source>
        <dbReference type="SAM" id="MobiDB-lite"/>
    </source>
</evidence>
<feature type="domain" description="URB1 C-terminal" evidence="2">
    <location>
        <begin position="1534"/>
        <end position="1741"/>
    </location>
</feature>
<sequence length="1831" mass="201750">MTSNTTSTILTLEVSTVSSYLNSSNPKDIVLGLKALMYRLKKENEASSMDIDQDSTYSDSDSDSDSDDSNNSNSDSEEDNNPHNQSWTNDTSNYNVPFVGTKTSSSSSSPVKPWTLNTFLQLSPNLHELTSDALFPGSPLHTRTLSKTKTNRRLSLKIIDLHVKSLTSVCETLKEQNYDEKQFEEVKEVLKRTLLKGMRFKQIIQQATAPSSNTSTSNKLLQTSTLHLLTSLINLFPPPSSSAPYNPPLEILKRIEMACNMVSSSNKNNSPNKEFGVSFTGPWLFRPEGNIENTIESTTTPQKSATKSTKKYFSHSVCLATLNLNLTLLQTLAPNNPLQTREILLSTTTAGKQIKKSLLPTMLTKILIIPRLISRDLTKSQVADSEIISEYNFILIIPRLISRDLTKSQVADSEIISEYNFVISKILSQLRRVLLSSPSSISSKEFGDFVLPKELLSNLVTLSKDGFKLLKKDVDGIDEVVSEVESKENIEELSLESSSCRLLLLLTTTSHSPYFTTATAYNLRSIARTLTQIKPESDEFRGEIVQEVLRREEAVRDYFIEFFRIQEESTLPVKPVGEQQIDAEGLNIQGNKQKNPKKRDRDESQIATNKIVEGFSFLTAILELGPPKSTTLSARIPPSLNKKSLTKSLLSTNTLLVQTTIELIGAMLANCENIDNPQVLKSKVPDLQSLVSVKAKYNPFQKNSNDENINNNVTYSLVSTLTHYHKLKITPKDEKFNFVSFLPNNADEFSRKPELLQTKIVDMLAAADPQPRWTKTPLKVVFDLHLHPDASSNLKFSTETLLRKIISSTCTSTTNVEQSHFETIVIRSITHTTALHFANILDDVIKNPVHHKMSAVQDGAGEDDALLVAMVLACEAEGTSTHFKSFVRKILNARIKFVQDFEVLSVFLAKLGDASASASADTDALNDIVEQTRAIMYDEKTAEWGGLKSATDFIASTSTPPTPTKIQQAVASVFSHPTTKKNLKKRKKNPNLYSCVEEILRVCPAPLPESFHEVISEQFLDPTTKFLKAEKESKPTKVHLANLMLLNKAFPSLTKASHTILSEHVVKLMTIFNGLKTSESEEKTAIASLVANLANLEDTITTTFPESASKNTRSFVEGCFELGLVEEIVMVIAVEESAGEVLLNKPNLPDRLLAKILKSVDEIDPDIKSSILTKIMGSFNIFETSEDTASVLEKLMPCESEGMASAFDQSLGQRSKLKGLGEDVLKSEMRMLQVCAKSSSSAVRLAVMARIAVILPRALKKGEQDPKVLVEIGSMLAQEALTSATETELEHFNNLALSLLKYGLGADDNSFGLNLLILLVEGAKDVKSCENLGHQKILLLTLNHSNFCEAVKRCSVLKLLHLCLSLQEALNDEITSELLTDLLQTNLKNHQASMATADQLTRKIVRLLDSKFSVAAQAHEMVLGGGGAFGEWGSFVASIDVRRVNATLGKFPIDEGFEEDGEGDLEDSRYSPAFVIPLAVSCLEAFMPSDKRPIRFKKNADEEEGTETDEFKAWAATVEVYVTLVRRFCDGVVPLTLCSLSSKDALVRKLAWIAASMLLRGLEAGGSVSGWSSRPQQHLVVESVLRGLHERRQNVKINEGDDFFYVPVLPAVTAVFLAQSFQVMNSPSSPIYNAVNSYFLSNNNNVFPDLNALPGGLLLSSPEAVERAWILKLIIDGTRSPHDHQVASRRFAPALCMSAVDAQWASQSEKRDSLAALEGFLKFGELAAAKSLIENNGFLSWLAMVGGKAGEDGWGVGVKLKWLETCEEAMKQARLLEEALVSGEGEGEDGEGGGEVVGLLDIEISRLKDCAAGIGGDEEDERVVKKLKVFC</sequence>
<feature type="region of interest" description="Disordered" evidence="1">
    <location>
        <begin position="47"/>
        <end position="110"/>
    </location>
</feature>
<dbReference type="InterPro" id="IPR032436">
    <property type="entry name" value="URB1_C"/>
</dbReference>
<protein>
    <recommendedName>
        <fullName evidence="2">URB1 C-terminal domain-containing protein</fullName>
    </recommendedName>
</protein>
<evidence type="ECO:0000259" key="2">
    <source>
        <dbReference type="Pfam" id="PF16201"/>
    </source>
</evidence>
<proteinExistence type="predicted"/>
<dbReference type="EMBL" id="BLQM01000102">
    <property type="protein sequence ID" value="GMH63815.1"/>
    <property type="molecule type" value="Genomic_DNA"/>
</dbReference>
<dbReference type="Pfam" id="PF16201">
    <property type="entry name" value="NopRA1"/>
    <property type="match status" value="1"/>
</dbReference>